<proteinExistence type="predicted"/>
<gene>
    <name evidence="1" type="ORF">JG688_00014962</name>
</gene>
<dbReference type="Proteomes" id="UP000709295">
    <property type="component" value="Unassembled WGS sequence"/>
</dbReference>
<comment type="caution">
    <text evidence="1">The sequence shown here is derived from an EMBL/GenBank/DDBJ whole genome shotgun (WGS) entry which is preliminary data.</text>
</comment>
<dbReference type="EMBL" id="JAENGY010001516">
    <property type="protein sequence ID" value="KAG6948761.1"/>
    <property type="molecule type" value="Genomic_DNA"/>
</dbReference>
<reference evidence="1" key="1">
    <citation type="submission" date="2021-01" db="EMBL/GenBank/DDBJ databases">
        <title>Phytophthora aleatoria, a newly-described species from Pinus radiata is distinct from Phytophthora cactorum isolates based on comparative genomics.</title>
        <authorList>
            <person name="Mcdougal R."/>
            <person name="Panda P."/>
            <person name="Williams N."/>
            <person name="Studholme D.J."/>
        </authorList>
    </citation>
    <scope>NUCLEOTIDE SEQUENCE</scope>
    <source>
        <strain evidence="1">NZFS 4037</strain>
    </source>
</reference>
<name>A0A8J5I6Y6_9STRA</name>
<evidence type="ECO:0000313" key="1">
    <source>
        <dbReference type="EMBL" id="KAG6948761.1"/>
    </source>
</evidence>
<accession>A0A8J5I6Y6</accession>
<organism evidence="1 2">
    <name type="scientific">Phytophthora aleatoria</name>
    <dbReference type="NCBI Taxonomy" id="2496075"/>
    <lineage>
        <taxon>Eukaryota</taxon>
        <taxon>Sar</taxon>
        <taxon>Stramenopiles</taxon>
        <taxon>Oomycota</taxon>
        <taxon>Peronosporomycetes</taxon>
        <taxon>Peronosporales</taxon>
        <taxon>Peronosporaceae</taxon>
        <taxon>Phytophthora</taxon>
    </lineage>
</organism>
<sequence length="277" mass="30930">MPTPVRVYVKIEDISKTSRTIVDVENATFTLQEGQGFNAFSTEIETRVADNLRRYKFKTVRPDTNVYIKPGQASRQRDFVPLSERNFTTMMSAANANHQSTKGAPKARGLLLLKCFGQVGEIAHTHWSLSHAPQPEGSELSVLDTATFAQIQHIDAMLVLEEVDEEPTYRTIAVRISGSSELPVTVDMVELRGVPGLPNHNLFASGVFSSCVPPQEPDEYVSDADHAANSHPNTFTANATRYALYKFSVRSPNLFYNISQTTKWMSVYLSCYPFPDF</sequence>
<keyword evidence="2" id="KW-1185">Reference proteome</keyword>
<protein>
    <submittedName>
        <fullName evidence="1">Uncharacterized protein</fullName>
    </submittedName>
</protein>
<evidence type="ECO:0000313" key="2">
    <source>
        <dbReference type="Proteomes" id="UP000709295"/>
    </source>
</evidence>
<dbReference type="AlphaFoldDB" id="A0A8J5I6Y6"/>